<dbReference type="GO" id="GO:0009927">
    <property type="term" value="F:histidine phosphotransfer kinase activity"/>
    <property type="evidence" value="ECO:0007669"/>
    <property type="project" value="TreeGrafter"/>
</dbReference>
<feature type="transmembrane region" description="Helical" evidence="6">
    <location>
        <begin position="6"/>
        <end position="29"/>
    </location>
</feature>
<proteinExistence type="predicted"/>
<name>A0AAE9XT78_9PROT</name>
<dbReference type="Pfam" id="PF05228">
    <property type="entry name" value="CHASE4"/>
    <property type="match status" value="1"/>
</dbReference>
<dbReference type="EMBL" id="CP116805">
    <property type="protein sequence ID" value="WCL54471.1"/>
    <property type="molecule type" value="Genomic_DNA"/>
</dbReference>
<evidence type="ECO:0000313" key="9">
    <source>
        <dbReference type="Proteomes" id="UP001217500"/>
    </source>
</evidence>
<keyword evidence="3" id="KW-0597">Phosphoprotein</keyword>
<dbReference type="InterPro" id="IPR003661">
    <property type="entry name" value="HisK_dim/P_dom"/>
</dbReference>
<dbReference type="SUPFAM" id="SSF55874">
    <property type="entry name" value="ATPase domain of HSP90 chaperone/DNA topoisomerase II/histidine kinase"/>
    <property type="match status" value="1"/>
</dbReference>
<gene>
    <name evidence="8" type="ORF">PH603_01700</name>
</gene>
<dbReference type="PROSITE" id="PS50109">
    <property type="entry name" value="HIS_KIN"/>
    <property type="match status" value="1"/>
</dbReference>
<evidence type="ECO:0000256" key="3">
    <source>
        <dbReference type="ARBA" id="ARBA00022553"/>
    </source>
</evidence>
<dbReference type="GO" id="GO:0005524">
    <property type="term" value="F:ATP binding"/>
    <property type="evidence" value="ECO:0007669"/>
    <property type="project" value="UniProtKB-KW"/>
</dbReference>
<keyword evidence="6" id="KW-1133">Transmembrane helix</keyword>
<dbReference type="KEGG" id="gso:PH603_01700"/>
<protein>
    <recommendedName>
        <fullName evidence="2">histidine kinase</fullName>
        <ecNumber evidence="2">2.7.13.3</ecNumber>
    </recommendedName>
</protein>
<keyword evidence="6" id="KW-0812">Transmembrane</keyword>
<keyword evidence="4" id="KW-0808">Transferase</keyword>
<organism evidence="8 9">
    <name type="scientific">Gimibacter soli</name>
    <dbReference type="NCBI Taxonomy" id="3024400"/>
    <lineage>
        <taxon>Bacteria</taxon>
        <taxon>Pseudomonadati</taxon>
        <taxon>Pseudomonadota</taxon>
        <taxon>Alphaproteobacteria</taxon>
        <taxon>Kordiimonadales</taxon>
        <taxon>Temperatibacteraceae</taxon>
        <taxon>Gimibacter</taxon>
    </lineage>
</organism>
<dbReference type="InterPro" id="IPR007892">
    <property type="entry name" value="CHASE4"/>
</dbReference>
<dbReference type="SMART" id="SM00388">
    <property type="entry name" value="HisKA"/>
    <property type="match status" value="1"/>
</dbReference>
<dbReference type="PRINTS" id="PR00344">
    <property type="entry name" value="BCTRLSENSOR"/>
</dbReference>
<dbReference type="Pfam" id="PF00512">
    <property type="entry name" value="HisKA"/>
    <property type="match status" value="1"/>
</dbReference>
<keyword evidence="9" id="KW-1185">Reference proteome</keyword>
<evidence type="ECO:0000256" key="2">
    <source>
        <dbReference type="ARBA" id="ARBA00012438"/>
    </source>
</evidence>
<dbReference type="SMART" id="SM00387">
    <property type="entry name" value="HATPase_c"/>
    <property type="match status" value="1"/>
</dbReference>
<dbReference type="Gene3D" id="1.10.287.130">
    <property type="match status" value="1"/>
</dbReference>
<dbReference type="Gene3D" id="3.30.565.10">
    <property type="entry name" value="Histidine kinase-like ATPase, C-terminal domain"/>
    <property type="match status" value="1"/>
</dbReference>
<dbReference type="PANTHER" id="PTHR43047">
    <property type="entry name" value="TWO-COMPONENT HISTIDINE PROTEIN KINASE"/>
    <property type="match status" value="1"/>
</dbReference>
<accession>A0AAE9XT78</accession>
<dbReference type="InterPro" id="IPR004358">
    <property type="entry name" value="Sig_transdc_His_kin-like_C"/>
</dbReference>
<dbReference type="SUPFAM" id="SSF47384">
    <property type="entry name" value="Homodimeric domain of signal transducing histidine kinase"/>
    <property type="match status" value="1"/>
</dbReference>
<keyword evidence="8" id="KW-0067">ATP-binding</keyword>
<feature type="domain" description="Histidine kinase" evidence="7">
    <location>
        <begin position="286"/>
        <end position="504"/>
    </location>
</feature>
<dbReference type="Pfam" id="PF02518">
    <property type="entry name" value="HATPase_c"/>
    <property type="match status" value="1"/>
</dbReference>
<dbReference type="AlphaFoldDB" id="A0AAE9XT78"/>
<reference evidence="8" key="1">
    <citation type="submission" date="2023-01" db="EMBL/GenBank/DDBJ databases">
        <title>The genome sequence of Kordiimonadaceae bacterium 6D33.</title>
        <authorList>
            <person name="Liu Y."/>
        </authorList>
    </citation>
    <scope>NUCLEOTIDE SEQUENCE</scope>
    <source>
        <strain evidence="8">6D33</strain>
    </source>
</reference>
<evidence type="ECO:0000256" key="5">
    <source>
        <dbReference type="ARBA" id="ARBA00022777"/>
    </source>
</evidence>
<sequence length="519" mass="56812">MEFRRLVIPVFLAIGLSVASLMVTVIYLASEEDEIALQNEGRSLKLAVGNLRSEFEALAEDYAWWDDFVINTLIEYDKGWIDRNVGATVDGTLHVDSVLIVGYAGADLGTYIPAGMPSRQAWMQSTAGRVILAIARNSALPTRSGFVRIADELYLVVVSPVLPVSEMPSWQELPPDRHATLVMVRAMRAEDWSNVGGGANIDNLRLDDGNFNQTEHVLYGIDDAPIASLTWVPREPGRRMLLNAATPTVTLLVLLGIVVALFVRRASALVDQLELASRGKSDFLASMSHEIRTPMTAILGFTDLLKSEAFGPLGSEKNREYLGLVAESGQHLLAIINDILDLSKLEAGRFELSPDQVDPSEIVEAVLGMFEAAARTKEITFEERCEFAQIESDARVMRQVLINVVSNALKFTPTGGTISIAGELTSTRYAITVTDTGYGMSDEDLSRAMEIFGQADDIRVRRQQGTGLGLPLVQRFMQLMGGSLDIQSRVGEGTIVRLNFPLAGLPRKGKRPKMTKTEG</sequence>
<feature type="transmembrane region" description="Helical" evidence="6">
    <location>
        <begin position="241"/>
        <end position="263"/>
    </location>
</feature>
<comment type="catalytic activity">
    <reaction evidence="1">
        <text>ATP + protein L-histidine = ADP + protein N-phospho-L-histidine.</text>
        <dbReference type="EC" id="2.7.13.3"/>
    </reaction>
</comment>
<evidence type="ECO:0000256" key="6">
    <source>
        <dbReference type="SAM" id="Phobius"/>
    </source>
</evidence>
<dbReference type="InterPro" id="IPR036890">
    <property type="entry name" value="HATPase_C_sf"/>
</dbReference>
<dbReference type="InterPro" id="IPR003594">
    <property type="entry name" value="HATPase_dom"/>
</dbReference>
<dbReference type="InterPro" id="IPR036097">
    <property type="entry name" value="HisK_dim/P_sf"/>
</dbReference>
<evidence type="ECO:0000256" key="1">
    <source>
        <dbReference type="ARBA" id="ARBA00000085"/>
    </source>
</evidence>
<dbReference type="EC" id="2.7.13.3" evidence="2"/>
<dbReference type="GO" id="GO:0000155">
    <property type="term" value="F:phosphorelay sensor kinase activity"/>
    <property type="evidence" value="ECO:0007669"/>
    <property type="project" value="InterPro"/>
</dbReference>
<keyword evidence="5" id="KW-0418">Kinase</keyword>
<evidence type="ECO:0000313" key="8">
    <source>
        <dbReference type="EMBL" id="WCL54471.1"/>
    </source>
</evidence>
<keyword evidence="8" id="KW-0547">Nucleotide-binding</keyword>
<dbReference type="Proteomes" id="UP001217500">
    <property type="component" value="Chromosome"/>
</dbReference>
<evidence type="ECO:0000259" key="7">
    <source>
        <dbReference type="PROSITE" id="PS50109"/>
    </source>
</evidence>
<dbReference type="GO" id="GO:0005886">
    <property type="term" value="C:plasma membrane"/>
    <property type="evidence" value="ECO:0007669"/>
    <property type="project" value="TreeGrafter"/>
</dbReference>
<dbReference type="CDD" id="cd00082">
    <property type="entry name" value="HisKA"/>
    <property type="match status" value="1"/>
</dbReference>
<dbReference type="RefSeq" id="WP_289504190.1">
    <property type="nucleotide sequence ID" value="NZ_CP116805.1"/>
</dbReference>
<keyword evidence="6" id="KW-0472">Membrane</keyword>
<dbReference type="PANTHER" id="PTHR43047:SF63">
    <property type="entry name" value="HISTIDINE KINASE"/>
    <property type="match status" value="1"/>
</dbReference>
<evidence type="ECO:0000256" key="4">
    <source>
        <dbReference type="ARBA" id="ARBA00022679"/>
    </source>
</evidence>
<dbReference type="InterPro" id="IPR005467">
    <property type="entry name" value="His_kinase_dom"/>
</dbReference>